<accession>A0A7S3NAZ7</accession>
<evidence type="ECO:0000256" key="3">
    <source>
        <dbReference type="ARBA" id="ARBA00023157"/>
    </source>
</evidence>
<evidence type="ECO:0000313" key="6">
    <source>
        <dbReference type="EMBL" id="CAE0348611.1"/>
    </source>
</evidence>
<dbReference type="SMART" id="SM00848">
    <property type="entry name" value="Inhibitor_I29"/>
    <property type="match status" value="1"/>
</dbReference>
<dbReference type="SUPFAM" id="SSF54001">
    <property type="entry name" value="Cysteine proteinases"/>
    <property type="match status" value="1"/>
</dbReference>
<dbReference type="InterPro" id="IPR039417">
    <property type="entry name" value="Peptidase_C1A_papain-like"/>
</dbReference>
<dbReference type="SMART" id="SM00645">
    <property type="entry name" value="Pept_C1"/>
    <property type="match status" value="1"/>
</dbReference>
<dbReference type="InterPro" id="IPR000668">
    <property type="entry name" value="Peptidase_C1A_C"/>
</dbReference>
<proteinExistence type="inferred from homology"/>
<keyword evidence="3" id="KW-1015">Disulfide bond</keyword>
<dbReference type="Gene3D" id="3.90.70.10">
    <property type="entry name" value="Cysteine proteinases"/>
    <property type="match status" value="1"/>
</dbReference>
<dbReference type="AlphaFoldDB" id="A0A7S3NAZ7"/>
<dbReference type="EMBL" id="HBII01017708">
    <property type="protein sequence ID" value="CAE0348611.1"/>
    <property type="molecule type" value="Transcribed_RNA"/>
</dbReference>
<reference evidence="6" key="1">
    <citation type="submission" date="2021-01" db="EMBL/GenBank/DDBJ databases">
        <authorList>
            <person name="Corre E."/>
            <person name="Pelletier E."/>
            <person name="Niang G."/>
            <person name="Scheremetjew M."/>
            <person name="Finn R."/>
            <person name="Kale V."/>
            <person name="Holt S."/>
            <person name="Cochrane G."/>
            <person name="Meng A."/>
            <person name="Brown T."/>
            <person name="Cohen L."/>
        </authorList>
    </citation>
    <scope>NUCLEOTIDE SEQUENCE</scope>
    <source>
        <strain evidence="6">FSP1.4</strain>
    </source>
</reference>
<dbReference type="InterPro" id="IPR013201">
    <property type="entry name" value="Prot_inhib_I29"/>
</dbReference>
<keyword evidence="2" id="KW-0865">Zymogen</keyword>
<dbReference type="PANTHER" id="PTHR12411">
    <property type="entry name" value="CYSTEINE PROTEASE FAMILY C1-RELATED"/>
    <property type="match status" value="1"/>
</dbReference>
<sequence>MKTIVIIALVGIAAIAVLSLTSFSSNDTEVQFRDFLEKYRVGYSNTYEYNYRLGVFQENLDRMVELRLKNPLATFGVNQFADRTPLEMEQMMGFLPVDTSDYVTVTKMSANPVDWSGMWDHVKNQGSCGSCWAFSATATFEARYALSLGKDHIDTYFSEQQLVDCQKTGCFGCSGGWMHLSFDYLKTHGFCTDSQYSYTARDGSCQYDNLGCSSGPSNKDYKELPFGDENALLTELENGPVAVAVDAGAWFAYAGGILTNCGTQINHGVTLVSSTDEYVRIRNSWGSGWGEGGHIRLAINKNTCNYAIKTSIPIF</sequence>
<evidence type="ECO:0000259" key="4">
    <source>
        <dbReference type="SMART" id="SM00645"/>
    </source>
</evidence>
<feature type="domain" description="Peptidase C1A papain C-terminal" evidence="4">
    <location>
        <begin position="110"/>
        <end position="314"/>
    </location>
</feature>
<dbReference type="InterPro" id="IPR000169">
    <property type="entry name" value="Pept_cys_AS"/>
</dbReference>
<comment type="similarity">
    <text evidence="1">Belongs to the peptidase C1 family.</text>
</comment>
<evidence type="ECO:0000256" key="1">
    <source>
        <dbReference type="ARBA" id="ARBA00008455"/>
    </source>
</evidence>
<dbReference type="InterPro" id="IPR038765">
    <property type="entry name" value="Papain-like_cys_pep_sf"/>
</dbReference>
<gene>
    <name evidence="6" type="ORF">EHAR0213_LOCUS7522</name>
</gene>
<evidence type="ECO:0000259" key="5">
    <source>
        <dbReference type="SMART" id="SM00848"/>
    </source>
</evidence>
<feature type="domain" description="Cathepsin propeptide inhibitor" evidence="5">
    <location>
        <begin position="32"/>
        <end position="88"/>
    </location>
</feature>
<protein>
    <submittedName>
        <fullName evidence="6">Uncharacterized protein</fullName>
    </submittedName>
</protein>
<dbReference type="Pfam" id="PF00112">
    <property type="entry name" value="Peptidase_C1"/>
    <property type="match status" value="1"/>
</dbReference>
<name>A0A7S3NAZ7_9SPIT</name>
<dbReference type="InterPro" id="IPR013128">
    <property type="entry name" value="Peptidase_C1A"/>
</dbReference>
<dbReference type="GO" id="GO:0008234">
    <property type="term" value="F:cysteine-type peptidase activity"/>
    <property type="evidence" value="ECO:0007669"/>
    <property type="project" value="InterPro"/>
</dbReference>
<dbReference type="GO" id="GO:0006508">
    <property type="term" value="P:proteolysis"/>
    <property type="evidence" value="ECO:0007669"/>
    <property type="project" value="InterPro"/>
</dbReference>
<dbReference type="Pfam" id="PF08246">
    <property type="entry name" value="Inhibitor_I29"/>
    <property type="match status" value="1"/>
</dbReference>
<dbReference type="CDD" id="cd02248">
    <property type="entry name" value="Peptidase_C1A"/>
    <property type="match status" value="1"/>
</dbReference>
<dbReference type="PROSITE" id="PS00139">
    <property type="entry name" value="THIOL_PROTEASE_CYS"/>
    <property type="match status" value="1"/>
</dbReference>
<organism evidence="6">
    <name type="scientific">Euplotes harpa</name>
    <dbReference type="NCBI Taxonomy" id="151035"/>
    <lineage>
        <taxon>Eukaryota</taxon>
        <taxon>Sar</taxon>
        <taxon>Alveolata</taxon>
        <taxon>Ciliophora</taxon>
        <taxon>Intramacronucleata</taxon>
        <taxon>Spirotrichea</taxon>
        <taxon>Hypotrichia</taxon>
        <taxon>Euplotida</taxon>
        <taxon>Euplotidae</taxon>
        <taxon>Euplotes</taxon>
    </lineage>
</organism>
<evidence type="ECO:0000256" key="2">
    <source>
        <dbReference type="ARBA" id="ARBA00023145"/>
    </source>
</evidence>